<dbReference type="Pfam" id="PF00005">
    <property type="entry name" value="ABC_tran"/>
    <property type="match status" value="1"/>
</dbReference>
<sequence>MASRIHKPSTGPGHRIRLYSRLAELAWRTGPGIALLTMFGTLLSAAAPLAVVSVVGALAAAAPAVARDGLESAAGHHALLWVLAATVLLFLQWTASTVRTAGATALGLRVDAALQRDLMAAVMRPEGIGHLEDARTADLLSVGRDTFRAAWGRPGRLATTLSGLVTSWLVVAGAVVALVHFDPWAGLAVAAAGLWVAREERVASRTEAAHHYGNAESSRRLEYLYALGSDPTAAKEVRVFGLSGFLLRAFSATWRESMRSVLTPIPRRPTLATGTLAVAVLGSLAWIAARAVDGQVAPGDAAIYIQSLMLVLTGIQQSAWTGLQTELALATLSKYADAVDAVNGCADGGSAGGAPIAAPTRSISFENVSFRYPNADADSLAALGLEIPAGRSLAIVGANGAGKSTLVKLFCGLYEPTKGRIAVDGVDLAGADKKSWRRNIAAVFQDSTRFALPARANVGFGRVEAMDDEAGMVQAAAEAEIAEDLAALGAGWDTPLSAEYTDGTDLSGGQWQKVALARALFAVRHGARVLILDEPAAHLDARAEARLHERFLELTEGLTTVVISHRFSTVRRADSIVVLDDGRVAEQGTHDELIKRGGRYAHMFALQAARFADSDSLDSEVVADR</sequence>
<keyword evidence="5 7" id="KW-1133">Transmembrane helix</keyword>
<dbReference type="InterPro" id="IPR003593">
    <property type="entry name" value="AAA+_ATPase"/>
</dbReference>
<dbReference type="GO" id="GO:0005886">
    <property type="term" value="C:plasma membrane"/>
    <property type="evidence" value="ECO:0007669"/>
    <property type="project" value="UniProtKB-SubCell"/>
</dbReference>
<feature type="domain" description="ABC transporter" evidence="8">
    <location>
        <begin position="363"/>
        <end position="606"/>
    </location>
</feature>
<dbReference type="InterPro" id="IPR011527">
    <property type="entry name" value="ABC1_TM_dom"/>
</dbReference>
<dbReference type="PROSITE" id="PS00211">
    <property type="entry name" value="ABC_TRANSPORTER_1"/>
    <property type="match status" value="1"/>
</dbReference>
<evidence type="ECO:0000256" key="2">
    <source>
        <dbReference type="ARBA" id="ARBA00022692"/>
    </source>
</evidence>
<dbReference type="PROSITE" id="PS50893">
    <property type="entry name" value="ABC_TRANSPORTER_2"/>
    <property type="match status" value="1"/>
</dbReference>
<organism evidence="10 11">
    <name type="scientific">Actinocrinis puniceicyclus</name>
    <dbReference type="NCBI Taxonomy" id="977794"/>
    <lineage>
        <taxon>Bacteria</taxon>
        <taxon>Bacillati</taxon>
        <taxon>Actinomycetota</taxon>
        <taxon>Actinomycetes</taxon>
        <taxon>Catenulisporales</taxon>
        <taxon>Actinospicaceae</taxon>
        <taxon>Actinocrinis</taxon>
    </lineage>
</organism>
<feature type="transmembrane region" description="Helical" evidence="7">
    <location>
        <begin position="78"/>
        <end position="95"/>
    </location>
</feature>
<dbReference type="GO" id="GO:0005524">
    <property type="term" value="F:ATP binding"/>
    <property type="evidence" value="ECO:0007669"/>
    <property type="project" value="UniProtKB-KW"/>
</dbReference>
<dbReference type="InterPro" id="IPR003439">
    <property type="entry name" value="ABC_transporter-like_ATP-bd"/>
</dbReference>
<dbReference type="InterPro" id="IPR017871">
    <property type="entry name" value="ABC_transporter-like_CS"/>
</dbReference>
<dbReference type="InterPro" id="IPR027417">
    <property type="entry name" value="P-loop_NTPase"/>
</dbReference>
<dbReference type="Gene3D" id="1.20.1560.10">
    <property type="entry name" value="ABC transporter type 1, transmembrane domain"/>
    <property type="match status" value="1"/>
</dbReference>
<keyword evidence="3" id="KW-0547">Nucleotide-binding</keyword>
<evidence type="ECO:0000256" key="7">
    <source>
        <dbReference type="SAM" id="Phobius"/>
    </source>
</evidence>
<dbReference type="GO" id="GO:0034040">
    <property type="term" value="F:ATPase-coupled lipid transmembrane transporter activity"/>
    <property type="evidence" value="ECO:0007669"/>
    <property type="project" value="TreeGrafter"/>
</dbReference>
<dbReference type="AlphaFoldDB" id="A0A8J7WP92"/>
<dbReference type="Proteomes" id="UP000677913">
    <property type="component" value="Unassembled WGS sequence"/>
</dbReference>
<evidence type="ECO:0000256" key="3">
    <source>
        <dbReference type="ARBA" id="ARBA00022741"/>
    </source>
</evidence>
<dbReference type="Gene3D" id="3.40.50.300">
    <property type="entry name" value="P-loop containing nucleotide triphosphate hydrolases"/>
    <property type="match status" value="1"/>
</dbReference>
<keyword evidence="2 7" id="KW-0812">Transmembrane</keyword>
<keyword evidence="4 10" id="KW-0067">ATP-binding</keyword>
<dbReference type="GO" id="GO:0016887">
    <property type="term" value="F:ATP hydrolysis activity"/>
    <property type="evidence" value="ECO:0007669"/>
    <property type="project" value="InterPro"/>
</dbReference>
<dbReference type="InterPro" id="IPR036640">
    <property type="entry name" value="ABC1_TM_sf"/>
</dbReference>
<dbReference type="EMBL" id="JAGSXH010000124">
    <property type="protein sequence ID" value="MBS2966136.1"/>
    <property type="molecule type" value="Genomic_DNA"/>
</dbReference>
<dbReference type="InterPro" id="IPR039421">
    <property type="entry name" value="Type_1_exporter"/>
</dbReference>
<dbReference type="PANTHER" id="PTHR24221">
    <property type="entry name" value="ATP-BINDING CASSETTE SUB-FAMILY B"/>
    <property type="match status" value="1"/>
</dbReference>
<evidence type="ECO:0000256" key="1">
    <source>
        <dbReference type="ARBA" id="ARBA00004651"/>
    </source>
</evidence>
<proteinExistence type="predicted"/>
<dbReference type="GO" id="GO:0140359">
    <property type="term" value="F:ABC-type transporter activity"/>
    <property type="evidence" value="ECO:0007669"/>
    <property type="project" value="InterPro"/>
</dbReference>
<dbReference type="CDD" id="cd03228">
    <property type="entry name" value="ABCC_MRP_Like"/>
    <property type="match status" value="1"/>
</dbReference>
<dbReference type="PROSITE" id="PS50929">
    <property type="entry name" value="ABC_TM1F"/>
    <property type="match status" value="1"/>
</dbReference>
<keyword evidence="6 7" id="KW-0472">Membrane</keyword>
<gene>
    <name evidence="10" type="ORF">KGA66_24030</name>
</gene>
<accession>A0A8J7WP92</accession>
<evidence type="ECO:0000313" key="10">
    <source>
        <dbReference type="EMBL" id="MBS2966136.1"/>
    </source>
</evidence>
<evidence type="ECO:0000256" key="5">
    <source>
        <dbReference type="ARBA" id="ARBA00022989"/>
    </source>
</evidence>
<dbReference type="SUPFAM" id="SSF52540">
    <property type="entry name" value="P-loop containing nucleoside triphosphate hydrolases"/>
    <property type="match status" value="1"/>
</dbReference>
<reference evidence="10" key="1">
    <citation type="submission" date="2021-04" db="EMBL/GenBank/DDBJ databases">
        <title>Genome based classification of Actinospica acidithermotolerans sp. nov., an actinobacterium isolated from an Indonesian hot spring.</title>
        <authorList>
            <person name="Kusuma A.B."/>
            <person name="Putra K.E."/>
            <person name="Nafisah S."/>
            <person name="Loh J."/>
            <person name="Nouioui I."/>
            <person name="Goodfellow M."/>
        </authorList>
    </citation>
    <scope>NUCLEOTIDE SEQUENCE</scope>
    <source>
        <strain evidence="10">DSM 45618</strain>
    </source>
</reference>
<protein>
    <submittedName>
        <fullName evidence="10">ABC transporter ATP-binding protein</fullName>
    </submittedName>
</protein>
<evidence type="ECO:0000259" key="9">
    <source>
        <dbReference type="PROSITE" id="PS50929"/>
    </source>
</evidence>
<comment type="subcellular location">
    <subcellularLocation>
        <location evidence="1">Cell membrane</location>
        <topology evidence="1">Multi-pass membrane protein</topology>
    </subcellularLocation>
</comment>
<evidence type="ECO:0000313" key="11">
    <source>
        <dbReference type="Proteomes" id="UP000677913"/>
    </source>
</evidence>
<dbReference type="PANTHER" id="PTHR24221:SF654">
    <property type="entry name" value="ATP-BINDING CASSETTE SUB-FAMILY B MEMBER 6"/>
    <property type="match status" value="1"/>
</dbReference>
<evidence type="ECO:0000256" key="6">
    <source>
        <dbReference type="ARBA" id="ARBA00023136"/>
    </source>
</evidence>
<evidence type="ECO:0000259" key="8">
    <source>
        <dbReference type="PROSITE" id="PS50893"/>
    </source>
</evidence>
<comment type="caution">
    <text evidence="10">The sequence shown here is derived from an EMBL/GenBank/DDBJ whole genome shotgun (WGS) entry which is preliminary data.</text>
</comment>
<feature type="domain" description="ABC transmembrane type-1" evidence="9">
    <location>
        <begin position="32"/>
        <end position="192"/>
    </location>
</feature>
<keyword evidence="11" id="KW-1185">Reference proteome</keyword>
<dbReference type="SMART" id="SM00382">
    <property type="entry name" value="AAA"/>
    <property type="match status" value="1"/>
</dbReference>
<evidence type="ECO:0000256" key="4">
    <source>
        <dbReference type="ARBA" id="ARBA00022840"/>
    </source>
</evidence>
<dbReference type="SUPFAM" id="SSF90123">
    <property type="entry name" value="ABC transporter transmembrane region"/>
    <property type="match status" value="1"/>
</dbReference>
<name>A0A8J7WP92_9ACTN</name>
<dbReference type="RefSeq" id="WP_211470914.1">
    <property type="nucleotide sequence ID" value="NZ_JAGSXH010000124.1"/>
</dbReference>
<feature type="transmembrane region" description="Helical" evidence="7">
    <location>
        <begin position="168"/>
        <end position="197"/>
    </location>
</feature>